<feature type="transmembrane region" description="Helical" evidence="8">
    <location>
        <begin position="401"/>
        <end position="421"/>
    </location>
</feature>
<dbReference type="Gene3D" id="1.10.3720.10">
    <property type="entry name" value="MetI-like"/>
    <property type="match status" value="2"/>
</dbReference>
<evidence type="ECO:0000256" key="8">
    <source>
        <dbReference type="RuleBase" id="RU363032"/>
    </source>
</evidence>
<dbReference type="PANTHER" id="PTHR43357:SF3">
    <property type="entry name" value="FE(3+)-TRANSPORT SYSTEM PERMEASE PROTEIN FBPB 2"/>
    <property type="match status" value="1"/>
</dbReference>
<keyword evidence="3" id="KW-1003">Cell membrane</keyword>
<name>A0ABS2SMN5_9MICO</name>
<reference evidence="11 12" key="1">
    <citation type="submission" date="2021-01" db="EMBL/GenBank/DDBJ databases">
        <title>Sequencing the genomes of 1000 actinobacteria strains.</title>
        <authorList>
            <person name="Klenk H.-P."/>
        </authorList>
    </citation>
    <scope>NUCLEOTIDE SEQUENCE [LARGE SCALE GENOMIC DNA]</scope>
    <source>
        <strain evidence="11 12">DSM 13657</strain>
    </source>
</reference>
<dbReference type="Proteomes" id="UP000809290">
    <property type="component" value="Unassembled WGS sequence"/>
</dbReference>
<dbReference type="Pfam" id="PF00528">
    <property type="entry name" value="BPD_transp_1"/>
    <property type="match status" value="2"/>
</dbReference>
<dbReference type="RefSeq" id="WP_338028649.1">
    <property type="nucleotide sequence ID" value="NZ_JAFBCP010000001.1"/>
</dbReference>
<feature type="transmembrane region" description="Helical" evidence="8">
    <location>
        <begin position="483"/>
        <end position="510"/>
    </location>
</feature>
<protein>
    <submittedName>
        <fullName evidence="11">Iron(III) transport system permease protein</fullName>
    </submittedName>
</protein>
<evidence type="ECO:0000256" key="3">
    <source>
        <dbReference type="ARBA" id="ARBA00022475"/>
    </source>
</evidence>
<comment type="subcellular location">
    <subcellularLocation>
        <location evidence="1">Cell inner membrane</location>
        <topology evidence="1">Multi-pass membrane protein</topology>
    </subcellularLocation>
    <subcellularLocation>
        <location evidence="8">Cell membrane</location>
        <topology evidence="8">Multi-pass membrane protein</topology>
    </subcellularLocation>
</comment>
<evidence type="ECO:0000256" key="4">
    <source>
        <dbReference type="ARBA" id="ARBA00022519"/>
    </source>
</evidence>
<keyword evidence="5 8" id="KW-0812">Transmembrane</keyword>
<feature type="transmembrane region" description="Helical" evidence="8">
    <location>
        <begin position="304"/>
        <end position="328"/>
    </location>
</feature>
<sequence length="560" mass="57901">MSLTHHSSDSRGSTSAQSSKRGKVSRESGLRVPGLRLAVWVAVLVTIALPLTAVVSTGLSSSGLEVFRNPDLLTAIGNSLVSSGCAALGATVVALALTIALDRFKVPGASVLRWLFLLPFLIPPFISAMSWIALFSPSGPLRSLLGTVLPTNIYGAGGVILLLTITSWPMAYLLISSAMTRIPSQLEEAARVSGASTARIYTTVTLPLLRPALMASLVLTFASNLSDFGIPALLGLPANYTTLTTLVYRFIASHSVHNPLPAASAVGTILLALACLAVFVQRSTGTTSAAASTRVTQPAARTPLLWALTVVLWAGAIIATVLPLLALIRQAILPAPGVPLRADTVTFANFTHALSNPSVLSGVGNSVLLALGAGLACTVLGWVIALLLTRTRSFDNVGLDIFALLPQALPGLVVAVAWLLVSPLLGIFNTLWAILAAYVMAFSAIVVQMVRPTSAALSRSFEEAAQTAGASPTRALLTTSGRFTLPIAVTGGVVVALTAVRELTISILLVAPGTRTLGVVIFNLQQAGDYSAASALAVLVCLAGILGLGLVTAHNRKAKP</sequence>
<dbReference type="InterPro" id="IPR035906">
    <property type="entry name" value="MetI-like_sf"/>
</dbReference>
<evidence type="ECO:0000256" key="6">
    <source>
        <dbReference type="ARBA" id="ARBA00022989"/>
    </source>
</evidence>
<accession>A0ABS2SMN5</accession>
<organism evidence="11 12">
    <name type="scientific">Brevibacterium paucivorans</name>
    <dbReference type="NCBI Taxonomy" id="170994"/>
    <lineage>
        <taxon>Bacteria</taxon>
        <taxon>Bacillati</taxon>
        <taxon>Actinomycetota</taxon>
        <taxon>Actinomycetes</taxon>
        <taxon>Micrococcales</taxon>
        <taxon>Brevibacteriaceae</taxon>
        <taxon>Brevibacterium</taxon>
    </lineage>
</organism>
<keyword evidence="2 8" id="KW-0813">Transport</keyword>
<feature type="transmembrane region" description="Helical" evidence="8">
    <location>
        <begin position="79"/>
        <end position="99"/>
    </location>
</feature>
<proteinExistence type="inferred from homology"/>
<evidence type="ECO:0000256" key="2">
    <source>
        <dbReference type="ARBA" id="ARBA00022448"/>
    </source>
</evidence>
<gene>
    <name evidence="11" type="ORF">JOE56_001533</name>
</gene>
<dbReference type="PROSITE" id="PS50928">
    <property type="entry name" value="ABC_TM1"/>
    <property type="match status" value="2"/>
</dbReference>
<dbReference type="PANTHER" id="PTHR43357">
    <property type="entry name" value="INNER MEMBRANE ABC TRANSPORTER PERMEASE PROTEIN YDCV"/>
    <property type="match status" value="1"/>
</dbReference>
<feature type="transmembrane region" description="Helical" evidence="8">
    <location>
        <begin position="367"/>
        <end position="389"/>
    </location>
</feature>
<evidence type="ECO:0000313" key="11">
    <source>
        <dbReference type="EMBL" id="MBM7816839.1"/>
    </source>
</evidence>
<comment type="similarity">
    <text evidence="8">Belongs to the binding-protein-dependent transport system permease family.</text>
</comment>
<keyword evidence="7 8" id="KW-0472">Membrane</keyword>
<feature type="transmembrane region" description="Helical" evidence="8">
    <location>
        <begin position="37"/>
        <end position="59"/>
    </location>
</feature>
<dbReference type="SUPFAM" id="SSF161098">
    <property type="entry name" value="MetI-like"/>
    <property type="match status" value="2"/>
</dbReference>
<dbReference type="EMBL" id="JAFBCP010000001">
    <property type="protein sequence ID" value="MBM7816839.1"/>
    <property type="molecule type" value="Genomic_DNA"/>
</dbReference>
<dbReference type="CDD" id="cd06261">
    <property type="entry name" value="TM_PBP2"/>
    <property type="match status" value="2"/>
</dbReference>
<feature type="transmembrane region" description="Helical" evidence="8">
    <location>
        <begin position="153"/>
        <end position="175"/>
    </location>
</feature>
<evidence type="ECO:0000256" key="9">
    <source>
        <dbReference type="SAM" id="MobiDB-lite"/>
    </source>
</evidence>
<feature type="domain" description="ABC transmembrane type-1" evidence="10">
    <location>
        <begin position="363"/>
        <end position="551"/>
    </location>
</feature>
<feature type="transmembrane region" description="Helical" evidence="8">
    <location>
        <begin position="111"/>
        <end position="133"/>
    </location>
</feature>
<feature type="domain" description="ABC transmembrane type-1" evidence="10">
    <location>
        <begin position="76"/>
        <end position="281"/>
    </location>
</feature>
<dbReference type="InterPro" id="IPR000515">
    <property type="entry name" value="MetI-like"/>
</dbReference>
<keyword evidence="4" id="KW-0997">Cell inner membrane</keyword>
<feature type="transmembrane region" description="Helical" evidence="8">
    <location>
        <begin position="530"/>
        <end position="551"/>
    </location>
</feature>
<evidence type="ECO:0000313" key="12">
    <source>
        <dbReference type="Proteomes" id="UP000809290"/>
    </source>
</evidence>
<feature type="compositionally biased region" description="Polar residues" evidence="9">
    <location>
        <begin position="1"/>
        <end position="19"/>
    </location>
</feature>
<feature type="transmembrane region" description="Helical" evidence="8">
    <location>
        <begin position="260"/>
        <end position="280"/>
    </location>
</feature>
<evidence type="ECO:0000259" key="10">
    <source>
        <dbReference type="PROSITE" id="PS50928"/>
    </source>
</evidence>
<keyword evidence="6 8" id="KW-1133">Transmembrane helix</keyword>
<comment type="caution">
    <text evidence="11">The sequence shown here is derived from an EMBL/GenBank/DDBJ whole genome shotgun (WGS) entry which is preliminary data.</text>
</comment>
<evidence type="ECO:0000256" key="7">
    <source>
        <dbReference type="ARBA" id="ARBA00023136"/>
    </source>
</evidence>
<evidence type="ECO:0000256" key="5">
    <source>
        <dbReference type="ARBA" id="ARBA00022692"/>
    </source>
</evidence>
<feature type="transmembrane region" description="Helical" evidence="8">
    <location>
        <begin position="427"/>
        <end position="450"/>
    </location>
</feature>
<feature type="region of interest" description="Disordered" evidence="9">
    <location>
        <begin position="1"/>
        <end position="27"/>
    </location>
</feature>
<evidence type="ECO:0000256" key="1">
    <source>
        <dbReference type="ARBA" id="ARBA00004429"/>
    </source>
</evidence>
<keyword evidence="12" id="KW-1185">Reference proteome</keyword>